<proteinExistence type="predicted"/>
<dbReference type="Proteomes" id="UP000326532">
    <property type="component" value="Unassembled WGS sequence"/>
</dbReference>
<dbReference type="EMBL" id="ML734937">
    <property type="protein sequence ID" value="KAB8212110.1"/>
    <property type="molecule type" value="Genomic_DNA"/>
</dbReference>
<keyword evidence="3" id="KW-1185">Reference proteome</keyword>
<organism evidence="2 3">
    <name type="scientific">Aspergillus parasiticus</name>
    <dbReference type="NCBI Taxonomy" id="5067"/>
    <lineage>
        <taxon>Eukaryota</taxon>
        <taxon>Fungi</taxon>
        <taxon>Dikarya</taxon>
        <taxon>Ascomycota</taxon>
        <taxon>Pezizomycotina</taxon>
        <taxon>Eurotiomycetes</taxon>
        <taxon>Eurotiomycetidae</taxon>
        <taxon>Eurotiales</taxon>
        <taxon>Aspergillaceae</taxon>
        <taxon>Aspergillus</taxon>
        <taxon>Aspergillus subgen. Circumdati</taxon>
    </lineage>
</organism>
<sequence>MVTESSEKIFACLARSSTERSRDPACKEASNPPHGAHKDSAARGWQYRLPQAKIVRSLCSRQKL</sequence>
<gene>
    <name evidence="2" type="ORF">BDV34DRAFT_63601</name>
</gene>
<evidence type="ECO:0000313" key="2">
    <source>
        <dbReference type="EMBL" id="KAB8212110.1"/>
    </source>
</evidence>
<name>A0A5N6E6L6_ASPPA</name>
<protein>
    <submittedName>
        <fullName evidence="2">Uncharacterized protein</fullName>
    </submittedName>
</protein>
<feature type="compositionally biased region" description="Basic and acidic residues" evidence="1">
    <location>
        <begin position="17"/>
        <end position="26"/>
    </location>
</feature>
<feature type="region of interest" description="Disordered" evidence="1">
    <location>
        <begin position="15"/>
        <end position="43"/>
    </location>
</feature>
<reference evidence="2 3" key="1">
    <citation type="submission" date="2019-04" db="EMBL/GenBank/DDBJ databases">
        <title>Fungal friends and foes A comparative genomics study of 23 Aspergillus species from section Flavi.</title>
        <authorList>
            <consortium name="DOE Joint Genome Institute"/>
            <person name="Kjaerbolling I."/>
            <person name="Vesth T.C."/>
            <person name="Frisvad J.C."/>
            <person name="Nybo J.L."/>
            <person name="Theobald S."/>
            <person name="Kildgaard S."/>
            <person name="Petersen T.I."/>
            <person name="Kuo A."/>
            <person name="Sato A."/>
            <person name="Lyhne E.K."/>
            <person name="Kogle M.E."/>
            <person name="Wiebenga A."/>
            <person name="Kun R.S."/>
            <person name="Lubbers R.J."/>
            <person name="Makela M.R."/>
            <person name="Barry K."/>
            <person name="Chovatia M."/>
            <person name="Clum A."/>
            <person name="Daum C."/>
            <person name="Haridas S."/>
            <person name="He G."/>
            <person name="LaButti K."/>
            <person name="Lipzen A."/>
            <person name="Mondo S."/>
            <person name="Pangilinan J."/>
            <person name="Riley R."/>
            <person name="Salamov A."/>
            <person name="Simmons B.A."/>
            <person name="Magnuson J.K."/>
            <person name="Henrissat B."/>
            <person name="Mortensen U.H."/>
            <person name="Larsen T.O."/>
            <person name="De vries R.P."/>
            <person name="Grigoriev I.V."/>
            <person name="Machida M."/>
            <person name="Baker S.E."/>
            <person name="Andersen M.R."/>
        </authorList>
    </citation>
    <scope>NUCLEOTIDE SEQUENCE [LARGE SCALE GENOMIC DNA]</scope>
    <source>
        <strain evidence="2 3">CBS 117618</strain>
    </source>
</reference>
<evidence type="ECO:0000313" key="3">
    <source>
        <dbReference type="Proteomes" id="UP000326532"/>
    </source>
</evidence>
<dbReference type="AlphaFoldDB" id="A0A5N6E6L6"/>
<accession>A0A5N6E6L6</accession>
<evidence type="ECO:0000256" key="1">
    <source>
        <dbReference type="SAM" id="MobiDB-lite"/>
    </source>
</evidence>
<dbReference type="VEuPathDB" id="FungiDB:BDV34DRAFT_63601"/>